<reference evidence="3" key="1">
    <citation type="submission" date="2017-05" db="EMBL/GenBank/DDBJ databases">
        <title>Dechlorination kinetics govern the competition between two new strains of the genus Sulfurospirillum.</title>
        <authorList>
            <person name="Buttet G.F."/>
            <person name="Murray A.M."/>
            <person name="Goris T."/>
            <person name="Burion M."/>
            <person name="Lin B."/>
            <person name="Rolle M."/>
            <person name="Maillard J."/>
        </authorList>
    </citation>
    <scope>NUCLEOTIDE SEQUENCE [LARGE SCALE GENOMIC DNA]</scope>
    <source>
        <strain evidence="3">SL2-1</strain>
    </source>
</reference>
<protein>
    <submittedName>
        <fullName evidence="2">Uncharacterized protein</fullName>
    </submittedName>
</protein>
<sequence>MNQHTNYSYVLIACLMMILMLKLPVMFDAKSFRVSVALKTYGLGLIVLGVLIMLYLALLS</sequence>
<evidence type="ECO:0000313" key="2">
    <source>
        <dbReference type="EMBL" id="ARU48120.1"/>
    </source>
</evidence>
<dbReference type="RefSeq" id="WP_087438122.1">
    <property type="nucleotide sequence ID" value="NZ_CP021416.1"/>
</dbReference>
<gene>
    <name evidence="2" type="ORF">Sdiek1_0954</name>
</gene>
<evidence type="ECO:0000313" key="3">
    <source>
        <dbReference type="Proteomes" id="UP000196005"/>
    </source>
</evidence>
<proteinExistence type="predicted"/>
<accession>A0A1Y0HJI4</accession>
<name>A0A1Y0HJI4_9BACT</name>
<dbReference type="Proteomes" id="UP000196005">
    <property type="component" value="Chromosome"/>
</dbReference>
<organism evidence="2 3">
    <name type="scientific">Sulfurospirillum diekertiae</name>
    <dbReference type="NCBI Taxonomy" id="1854492"/>
    <lineage>
        <taxon>Bacteria</taxon>
        <taxon>Pseudomonadati</taxon>
        <taxon>Campylobacterota</taxon>
        <taxon>Epsilonproteobacteria</taxon>
        <taxon>Campylobacterales</taxon>
        <taxon>Sulfurospirillaceae</taxon>
        <taxon>Sulfurospirillum</taxon>
    </lineage>
</organism>
<keyword evidence="3" id="KW-1185">Reference proteome</keyword>
<dbReference type="KEGG" id="suls:Sdiek1_0954"/>
<dbReference type="AlphaFoldDB" id="A0A1Y0HJI4"/>
<feature type="transmembrane region" description="Helical" evidence="1">
    <location>
        <begin position="37"/>
        <end position="58"/>
    </location>
</feature>
<keyword evidence="1" id="KW-0812">Transmembrane</keyword>
<dbReference type="EMBL" id="CP021416">
    <property type="protein sequence ID" value="ARU48120.1"/>
    <property type="molecule type" value="Genomic_DNA"/>
</dbReference>
<evidence type="ECO:0000256" key="1">
    <source>
        <dbReference type="SAM" id="Phobius"/>
    </source>
</evidence>
<feature type="transmembrane region" description="Helical" evidence="1">
    <location>
        <begin position="6"/>
        <end position="25"/>
    </location>
</feature>
<keyword evidence="1" id="KW-1133">Transmembrane helix</keyword>
<keyword evidence="1" id="KW-0472">Membrane</keyword>